<organism evidence="2 3">
    <name type="scientific">Portunus trituberculatus</name>
    <name type="common">Swimming crab</name>
    <name type="synonym">Neptunus trituberculatus</name>
    <dbReference type="NCBI Taxonomy" id="210409"/>
    <lineage>
        <taxon>Eukaryota</taxon>
        <taxon>Metazoa</taxon>
        <taxon>Ecdysozoa</taxon>
        <taxon>Arthropoda</taxon>
        <taxon>Crustacea</taxon>
        <taxon>Multicrustacea</taxon>
        <taxon>Malacostraca</taxon>
        <taxon>Eumalacostraca</taxon>
        <taxon>Eucarida</taxon>
        <taxon>Decapoda</taxon>
        <taxon>Pleocyemata</taxon>
        <taxon>Brachyura</taxon>
        <taxon>Eubrachyura</taxon>
        <taxon>Portunoidea</taxon>
        <taxon>Portunidae</taxon>
        <taxon>Portuninae</taxon>
        <taxon>Portunus</taxon>
    </lineage>
</organism>
<feature type="region of interest" description="Disordered" evidence="1">
    <location>
        <begin position="54"/>
        <end position="78"/>
    </location>
</feature>
<dbReference type="Proteomes" id="UP000324222">
    <property type="component" value="Unassembled WGS sequence"/>
</dbReference>
<dbReference type="EMBL" id="VSRR010066331">
    <property type="protein sequence ID" value="MPC84749.1"/>
    <property type="molecule type" value="Genomic_DNA"/>
</dbReference>
<proteinExistence type="predicted"/>
<sequence>MSPANPGRPSATNTPRIAFATPALPVRRGHPNLIELYLPRSLLHAITTTTATTTTATITSQPHSHANPQALSTSTSYS</sequence>
<keyword evidence="3" id="KW-1185">Reference proteome</keyword>
<gene>
    <name evidence="2" type="ORF">E2C01_079498</name>
</gene>
<evidence type="ECO:0000256" key="1">
    <source>
        <dbReference type="SAM" id="MobiDB-lite"/>
    </source>
</evidence>
<protein>
    <submittedName>
        <fullName evidence="2">Uncharacterized protein</fullName>
    </submittedName>
</protein>
<evidence type="ECO:0000313" key="2">
    <source>
        <dbReference type="EMBL" id="MPC84749.1"/>
    </source>
</evidence>
<dbReference type="AlphaFoldDB" id="A0A5B7IRK3"/>
<reference evidence="2 3" key="1">
    <citation type="submission" date="2019-05" db="EMBL/GenBank/DDBJ databases">
        <title>Another draft genome of Portunus trituberculatus and its Hox gene families provides insights of decapod evolution.</title>
        <authorList>
            <person name="Jeong J.-H."/>
            <person name="Song I."/>
            <person name="Kim S."/>
            <person name="Choi T."/>
            <person name="Kim D."/>
            <person name="Ryu S."/>
            <person name="Kim W."/>
        </authorList>
    </citation>
    <scope>NUCLEOTIDE SEQUENCE [LARGE SCALE GENOMIC DNA]</scope>
    <source>
        <tissue evidence="2">Muscle</tissue>
    </source>
</reference>
<evidence type="ECO:0000313" key="3">
    <source>
        <dbReference type="Proteomes" id="UP000324222"/>
    </source>
</evidence>
<feature type="compositionally biased region" description="Polar residues" evidence="1">
    <location>
        <begin position="60"/>
        <end position="78"/>
    </location>
</feature>
<comment type="caution">
    <text evidence="2">The sequence shown here is derived from an EMBL/GenBank/DDBJ whole genome shotgun (WGS) entry which is preliminary data.</text>
</comment>
<name>A0A5B7IRK3_PORTR</name>
<accession>A0A5B7IRK3</accession>